<keyword evidence="3" id="KW-1185">Reference proteome</keyword>
<accession>A0AAW1RDQ0</accession>
<feature type="compositionally biased region" description="Polar residues" evidence="1">
    <location>
        <begin position="1"/>
        <end position="12"/>
    </location>
</feature>
<feature type="compositionally biased region" description="Polar residues" evidence="1">
    <location>
        <begin position="41"/>
        <end position="50"/>
    </location>
</feature>
<proteinExistence type="predicted"/>
<evidence type="ECO:0000256" key="1">
    <source>
        <dbReference type="SAM" id="MobiDB-lite"/>
    </source>
</evidence>
<name>A0AAW1RDQ0_9CHLO</name>
<protein>
    <submittedName>
        <fullName evidence="2">Uncharacterized protein</fullName>
    </submittedName>
</protein>
<comment type="caution">
    <text evidence="2">The sequence shown here is derived from an EMBL/GenBank/DDBJ whole genome shotgun (WGS) entry which is preliminary data.</text>
</comment>
<reference evidence="2 3" key="1">
    <citation type="journal article" date="2024" name="Nat. Commun.">
        <title>Phylogenomics reveals the evolutionary origins of lichenization in chlorophyte algae.</title>
        <authorList>
            <person name="Puginier C."/>
            <person name="Libourel C."/>
            <person name="Otte J."/>
            <person name="Skaloud P."/>
            <person name="Haon M."/>
            <person name="Grisel S."/>
            <person name="Petersen M."/>
            <person name="Berrin J.G."/>
            <person name="Delaux P.M."/>
            <person name="Dal Grande F."/>
            <person name="Keller J."/>
        </authorList>
    </citation>
    <scope>NUCLEOTIDE SEQUENCE [LARGE SCALE GENOMIC DNA]</scope>
    <source>
        <strain evidence="2 3">SAG 2145</strain>
    </source>
</reference>
<gene>
    <name evidence="2" type="ORF">WJX74_007901</name>
</gene>
<feature type="region of interest" description="Disordered" evidence="1">
    <location>
        <begin position="1"/>
        <end position="59"/>
    </location>
</feature>
<organism evidence="2 3">
    <name type="scientific">Apatococcus lobatus</name>
    <dbReference type="NCBI Taxonomy" id="904363"/>
    <lineage>
        <taxon>Eukaryota</taxon>
        <taxon>Viridiplantae</taxon>
        <taxon>Chlorophyta</taxon>
        <taxon>core chlorophytes</taxon>
        <taxon>Trebouxiophyceae</taxon>
        <taxon>Chlorellales</taxon>
        <taxon>Chlorellaceae</taxon>
        <taxon>Apatococcus</taxon>
    </lineage>
</organism>
<sequence length="86" mass="8913">MASRPNTATLASRSHAPPTATASRKSNGSDKSPDTDKLGSKTPTPQTSPTGAGPSKGLATNTLSLLHEAVQADHTEEADRFLPMRS</sequence>
<evidence type="ECO:0000313" key="2">
    <source>
        <dbReference type="EMBL" id="KAK9831749.1"/>
    </source>
</evidence>
<dbReference type="AlphaFoldDB" id="A0AAW1RDQ0"/>
<dbReference type="EMBL" id="JALJOS010000013">
    <property type="protein sequence ID" value="KAK9831749.1"/>
    <property type="molecule type" value="Genomic_DNA"/>
</dbReference>
<evidence type="ECO:0000313" key="3">
    <source>
        <dbReference type="Proteomes" id="UP001438707"/>
    </source>
</evidence>
<feature type="compositionally biased region" description="Basic and acidic residues" evidence="1">
    <location>
        <begin position="27"/>
        <end position="39"/>
    </location>
</feature>
<dbReference type="Proteomes" id="UP001438707">
    <property type="component" value="Unassembled WGS sequence"/>
</dbReference>